<dbReference type="InterPro" id="IPR015890">
    <property type="entry name" value="Chorismate_C"/>
</dbReference>
<dbReference type="Pfam" id="PF04715">
    <property type="entry name" value="Anth_synt_I_N"/>
    <property type="match status" value="1"/>
</dbReference>
<evidence type="ECO:0000259" key="4">
    <source>
        <dbReference type="Pfam" id="PF04715"/>
    </source>
</evidence>
<dbReference type="InterPro" id="IPR019999">
    <property type="entry name" value="Anth_synth_I-like"/>
</dbReference>
<proteinExistence type="predicted"/>
<dbReference type="GO" id="GO:0046820">
    <property type="term" value="F:4-amino-4-deoxychorismate synthase activity"/>
    <property type="evidence" value="ECO:0007669"/>
    <property type="project" value="UniProtKB-EC"/>
</dbReference>
<dbReference type="GO" id="GO:0009396">
    <property type="term" value="P:folic acid-containing compound biosynthetic process"/>
    <property type="evidence" value="ECO:0007669"/>
    <property type="project" value="InterPro"/>
</dbReference>
<organism evidence="5 6">
    <name type="scientific">Porticoccus litoralis</name>
    <dbReference type="NCBI Taxonomy" id="434086"/>
    <lineage>
        <taxon>Bacteria</taxon>
        <taxon>Pseudomonadati</taxon>
        <taxon>Pseudomonadota</taxon>
        <taxon>Gammaproteobacteria</taxon>
        <taxon>Cellvibrionales</taxon>
        <taxon>Porticoccaceae</taxon>
        <taxon>Porticoccus</taxon>
    </lineage>
</organism>
<gene>
    <name evidence="5" type="primary">pabB</name>
    <name evidence="5" type="ORF">Q8A57_10150</name>
</gene>
<dbReference type="SUPFAM" id="SSF56322">
    <property type="entry name" value="ADC synthase"/>
    <property type="match status" value="1"/>
</dbReference>
<comment type="caution">
    <text evidence="5">The sequence shown here is derived from an EMBL/GenBank/DDBJ whole genome shotgun (WGS) entry which is preliminary data.</text>
</comment>
<evidence type="ECO:0000313" key="5">
    <source>
        <dbReference type="EMBL" id="MDP1521332.1"/>
    </source>
</evidence>
<dbReference type="PRINTS" id="PR00095">
    <property type="entry name" value="ANTSNTHASEI"/>
</dbReference>
<reference evidence="5" key="1">
    <citation type="journal article" date="2010" name="Int. J. Syst. Evol. Microbiol.">
        <title>Porticoccus litoralis gen. nov., sp. nov., a gammaproteobacterium isolated from the Yellow Sea.</title>
        <authorList>
            <person name="Oh H.M."/>
            <person name="Kim H."/>
            <person name="Kim K.M."/>
            <person name="Min G.S."/>
            <person name="Cho J.C."/>
        </authorList>
    </citation>
    <scope>NUCLEOTIDE SEQUENCE</scope>
    <source>
        <strain evidence="5">DSM 25064</strain>
    </source>
</reference>
<accession>A0AAW8B6L2</accession>
<dbReference type="EC" id="2.6.1.85" evidence="1"/>
<dbReference type="InterPro" id="IPR005801">
    <property type="entry name" value="ADC_synthase"/>
</dbReference>
<feature type="domain" description="Chorismate-utilising enzyme C-terminal" evidence="3">
    <location>
        <begin position="193"/>
        <end position="448"/>
    </location>
</feature>
<feature type="domain" description="Anthranilate synthase component I N-terminal" evidence="4">
    <location>
        <begin position="16"/>
        <end position="148"/>
    </location>
</feature>
<name>A0AAW8B6L2_9GAMM</name>
<dbReference type="PANTHER" id="PTHR11236:SF50">
    <property type="entry name" value="AMINODEOXYCHORISMATE SYNTHASE COMPONENT 1"/>
    <property type="match status" value="1"/>
</dbReference>
<dbReference type="Pfam" id="PF00425">
    <property type="entry name" value="Chorismate_bind"/>
    <property type="match status" value="1"/>
</dbReference>
<protein>
    <recommendedName>
        <fullName evidence="1">aminodeoxychorismate synthase</fullName>
        <ecNumber evidence="1">2.6.1.85</ecNumber>
    </recommendedName>
</protein>
<dbReference type="InterPro" id="IPR005802">
    <property type="entry name" value="ADC_synth_comp_1"/>
</dbReference>
<dbReference type="NCBIfam" id="TIGR00553">
    <property type="entry name" value="pabB"/>
    <property type="match status" value="1"/>
</dbReference>
<dbReference type="Proteomes" id="UP001178354">
    <property type="component" value="Unassembled WGS sequence"/>
</dbReference>
<evidence type="ECO:0000256" key="2">
    <source>
        <dbReference type="ARBA" id="ARBA00022679"/>
    </source>
</evidence>
<dbReference type="GO" id="GO:0000162">
    <property type="term" value="P:L-tryptophan biosynthetic process"/>
    <property type="evidence" value="ECO:0007669"/>
    <property type="project" value="TreeGrafter"/>
</dbReference>
<evidence type="ECO:0000259" key="3">
    <source>
        <dbReference type="Pfam" id="PF00425"/>
    </source>
</evidence>
<evidence type="ECO:0000256" key="1">
    <source>
        <dbReference type="ARBA" id="ARBA00013139"/>
    </source>
</evidence>
<dbReference type="EMBL" id="JAUUUU010000006">
    <property type="protein sequence ID" value="MDP1521332.1"/>
    <property type="molecule type" value="Genomic_DNA"/>
</dbReference>
<keyword evidence="5" id="KW-0032">Aminotransferase</keyword>
<evidence type="ECO:0000313" key="6">
    <source>
        <dbReference type="Proteomes" id="UP001178354"/>
    </source>
</evidence>
<dbReference type="InterPro" id="IPR006805">
    <property type="entry name" value="Anth_synth_I_N"/>
</dbReference>
<dbReference type="RefSeq" id="WP_305170995.1">
    <property type="nucleotide sequence ID" value="NZ_JAUUUU010000006.1"/>
</dbReference>
<reference evidence="5" key="2">
    <citation type="submission" date="2023-08" db="EMBL/GenBank/DDBJ databases">
        <authorList>
            <person name="Luo J."/>
        </authorList>
    </citation>
    <scope>NUCLEOTIDE SEQUENCE</scope>
    <source>
        <strain evidence="5">DSM 25064</strain>
    </source>
</reference>
<dbReference type="Gene3D" id="3.60.120.10">
    <property type="entry name" value="Anthranilate synthase"/>
    <property type="match status" value="1"/>
</dbReference>
<keyword evidence="6" id="KW-1185">Reference proteome</keyword>
<sequence>MSSVDVLDFPYRPDAEALFAEIRDLPNAIWLDSGKPRSLSGRFDIITAQPNCVLETRGNETRITTASATHISGEDPFLLAQDLLNTSGAMEPSLSAYPFVGGLAGFFGYDLGRRIEALPDSLPKVDGFPDMHLGYYTWALVLNHSSQKGWLIFQSNCSQTLRADIKKRLKQAPEESSDPGYRSEYLFTPSATRDEYFDAISKIKAYIRQGDCYQVNLARHYSAPFDGDSWTLYRQLRRVLPSPYSCYYQWGDPQQAILSLSPERFLKLSMGQVESKPIKGTARRGKTVEEDQQNAIELMNSAKDRAENLMIVDLLRNDLGKTCEPGSIRVPKLFGLESFPNVHHLVSTVTGKLRGGESPLTLLRGCFPGGSITGAPKKRAMEIIEELESCRRSLYCGSIGYISATGRMDTNIAIRTLLADAETLHCWGGGGIVADSVAENEFQETLDKIRILIQSNGD</sequence>
<keyword evidence="2 5" id="KW-0808">Transferase</keyword>
<dbReference type="PANTHER" id="PTHR11236">
    <property type="entry name" value="AMINOBENZOATE/ANTHRANILATE SYNTHASE"/>
    <property type="match status" value="1"/>
</dbReference>
<dbReference type="AlphaFoldDB" id="A0AAW8B6L2"/>